<keyword evidence="5" id="KW-0464">Manganese</keyword>
<keyword evidence="4 9" id="KW-0378">Hydrolase</keyword>
<dbReference type="InterPro" id="IPR001131">
    <property type="entry name" value="Peptidase_M24B_aminopep-P_CS"/>
</dbReference>
<evidence type="ECO:0000256" key="1">
    <source>
        <dbReference type="ARBA" id="ARBA00001936"/>
    </source>
</evidence>
<dbReference type="InterPro" id="IPR050659">
    <property type="entry name" value="Peptidase_M24B"/>
</dbReference>
<evidence type="ECO:0000256" key="6">
    <source>
        <dbReference type="RuleBase" id="RU000590"/>
    </source>
</evidence>
<name>A0A239Z0V3_9STAP</name>
<dbReference type="EC" id="3.4.-.-" evidence="9"/>
<dbReference type="InterPro" id="IPR036005">
    <property type="entry name" value="Creatinase/aminopeptidase-like"/>
</dbReference>
<dbReference type="RefSeq" id="WP_095087461.1">
    <property type="nucleotide sequence ID" value="NZ_BMDM01000002.1"/>
</dbReference>
<evidence type="ECO:0000256" key="2">
    <source>
        <dbReference type="ARBA" id="ARBA00008766"/>
    </source>
</evidence>
<dbReference type="PANTHER" id="PTHR46112:SF10">
    <property type="entry name" value="DIPEPTIDASE YKVY-RELATED"/>
    <property type="match status" value="1"/>
</dbReference>
<dbReference type="PROSITE" id="PS00491">
    <property type="entry name" value="PROLINE_PEPTIDASE"/>
    <property type="match status" value="1"/>
</dbReference>
<reference evidence="9 10" key="1">
    <citation type="submission" date="2017-06" db="EMBL/GenBank/DDBJ databases">
        <authorList>
            <consortium name="Pathogen Informatics"/>
        </authorList>
    </citation>
    <scope>NUCLEOTIDE SEQUENCE [LARGE SCALE GENOMIC DNA]</scope>
    <source>
        <strain evidence="9 10">NCTC13839</strain>
    </source>
</reference>
<evidence type="ECO:0000256" key="3">
    <source>
        <dbReference type="ARBA" id="ARBA00022723"/>
    </source>
</evidence>
<organism evidence="9 10">
    <name type="scientific">Mammaliicoccus stepanovicii</name>
    <dbReference type="NCBI Taxonomy" id="643214"/>
    <lineage>
        <taxon>Bacteria</taxon>
        <taxon>Bacillati</taxon>
        <taxon>Bacillota</taxon>
        <taxon>Bacilli</taxon>
        <taxon>Bacillales</taxon>
        <taxon>Staphylococcaceae</taxon>
        <taxon>Mammaliicoccus</taxon>
    </lineage>
</organism>
<dbReference type="Gene3D" id="3.40.350.10">
    <property type="entry name" value="Creatinase/prolidase N-terminal domain"/>
    <property type="match status" value="1"/>
</dbReference>
<dbReference type="GO" id="GO:0046872">
    <property type="term" value="F:metal ion binding"/>
    <property type="evidence" value="ECO:0007669"/>
    <property type="project" value="UniProtKB-KW"/>
</dbReference>
<gene>
    <name evidence="9" type="ORF">SAMEA4384403_01044</name>
</gene>
<dbReference type="Pfam" id="PF00557">
    <property type="entry name" value="Peptidase_M24"/>
    <property type="match status" value="1"/>
</dbReference>
<dbReference type="AlphaFoldDB" id="A0A239Z0V3"/>
<evidence type="ECO:0000256" key="4">
    <source>
        <dbReference type="ARBA" id="ARBA00022801"/>
    </source>
</evidence>
<dbReference type="OrthoDB" id="9806388at2"/>
<dbReference type="Pfam" id="PF01321">
    <property type="entry name" value="Creatinase_N"/>
    <property type="match status" value="1"/>
</dbReference>
<dbReference type="InterPro" id="IPR000994">
    <property type="entry name" value="Pept_M24"/>
</dbReference>
<sequence>MKHNEITSFLNDHHADAAWITTPLNVYYLTGYLSEPHERLFSLLITKDGEETLFCPKMEVQEAKNAGFKGNIVGYLDTESAFDLIEQRTYKTFAIESEHLSVKRLREIEHAFNVEKILDIDQVLKDLRNVKTTDEINTLHEAAKYADLAIQAGVEKLTEGITEIEVLNHIETTMKQHGISKMSFDTMVLFGDHAAAPHGTPGDRKLQKDEYVLFDLGVIYKGYCSDITRTIPFGNPSDKAKEIYNIVLDANKQAIAMIKPGAKISDCDKVARDIISNAGYGDFFPHRLGHGLGLSVHEFPDISSSNQDEFKEGMVLTVEPGIYVPDVAGVRIEDDIVVTQEGHKILTGYEK</sequence>
<dbReference type="PANTHER" id="PTHR46112">
    <property type="entry name" value="AMINOPEPTIDASE"/>
    <property type="match status" value="1"/>
</dbReference>
<keyword evidence="10" id="KW-1185">Reference proteome</keyword>
<dbReference type="FunFam" id="3.90.230.10:FF:000014">
    <property type="entry name" value="Aminopeptidase P family protein"/>
    <property type="match status" value="1"/>
</dbReference>
<dbReference type="EMBL" id="LT906462">
    <property type="protein sequence ID" value="SNV64652.1"/>
    <property type="molecule type" value="Genomic_DNA"/>
</dbReference>
<evidence type="ECO:0000313" key="9">
    <source>
        <dbReference type="EMBL" id="SNV64652.1"/>
    </source>
</evidence>
<evidence type="ECO:0000259" key="7">
    <source>
        <dbReference type="Pfam" id="PF00557"/>
    </source>
</evidence>
<evidence type="ECO:0000256" key="5">
    <source>
        <dbReference type="ARBA" id="ARBA00023211"/>
    </source>
</evidence>
<accession>A0A239Z0V3</accession>
<dbReference type="InterPro" id="IPR029149">
    <property type="entry name" value="Creatin/AminoP/Spt16_N"/>
</dbReference>
<protein>
    <submittedName>
        <fullName evidence="9">Proline dipeptidase</fullName>
        <ecNumber evidence="9">3.4.-.-</ecNumber>
    </submittedName>
</protein>
<dbReference type="KEGG" id="sste:SAMEA4384403_1044"/>
<feature type="domain" description="Peptidase M24" evidence="7">
    <location>
        <begin position="139"/>
        <end position="340"/>
    </location>
</feature>
<dbReference type="SUPFAM" id="SSF55920">
    <property type="entry name" value="Creatinase/aminopeptidase"/>
    <property type="match status" value="1"/>
</dbReference>
<proteinExistence type="inferred from homology"/>
<dbReference type="GO" id="GO:0016787">
    <property type="term" value="F:hydrolase activity"/>
    <property type="evidence" value="ECO:0007669"/>
    <property type="project" value="UniProtKB-KW"/>
</dbReference>
<dbReference type="CDD" id="cd01092">
    <property type="entry name" value="APP-like"/>
    <property type="match status" value="1"/>
</dbReference>
<comment type="cofactor">
    <cofactor evidence="1">
        <name>Mn(2+)</name>
        <dbReference type="ChEBI" id="CHEBI:29035"/>
    </cofactor>
</comment>
<dbReference type="Proteomes" id="UP000242084">
    <property type="component" value="Chromosome 1"/>
</dbReference>
<keyword evidence="3 6" id="KW-0479">Metal-binding</keyword>
<evidence type="ECO:0000259" key="8">
    <source>
        <dbReference type="Pfam" id="PF01321"/>
    </source>
</evidence>
<evidence type="ECO:0000313" key="10">
    <source>
        <dbReference type="Proteomes" id="UP000242084"/>
    </source>
</evidence>
<dbReference type="Gene3D" id="3.90.230.10">
    <property type="entry name" value="Creatinase/methionine aminopeptidase superfamily"/>
    <property type="match status" value="1"/>
</dbReference>
<feature type="domain" description="Creatinase N-terminal" evidence="8">
    <location>
        <begin position="6"/>
        <end position="130"/>
    </location>
</feature>
<dbReference type="SUPFAM" id="SSF53092">
    <property type="entry name" value="Creatinase/prolidase N-terminal domain"/>
    <property type="match status" value="1"/>
</dbReference>
<dbReference type="InterPro" id="IPR000587">
    <property type="entry name" value="Creatinase_N"/>
</dbReference>
<comment type="similarity">
    <text evidence="2 6">Belongs to the peptidase M24B family.</text>
</comment>